<keyword evidence="4" id="KW-0472">Membrane</keyword>
<keyword evidence="4" id="KW-0812">Transmembrane</keyword>
<evidence type="ECO:0000256" key="2">
    <source>
        <dbReference type="ARBA" id="ARBA00023157"/>
    </source>
</evidence>
<comment type="caution">
    <text evidence="3">Lacks conserved residue(s) required for the propagation of feature annotation.</text>
</comment>
<evidence type="ECO:0000256" key="3">
    <source>
        <dbReference type="PROSITE-ProRule" id="PRU00059"/>
    </source>
</evidence>
<dbReference type="Proteomes" id="UP000024404">
    <property type="component" value="Unassembled WGS sequence"/>
</dbReference>
<name>A0A8R1TMU4_ONCVO</name>
<feature type="transmembrane region" description="Helical" evidence="4">
    <location>
        <begin position="76"/>
        <end position="95"/>
    </location>
</feature>
<keyword evidence="2" id="KW-1015">Disulfide bond</keyword>
<keyword evidence="4" id="KW-1133">Transmembrane helix</keyword>
<keyword evidence="1" id="KW-0677">Repeat</keyword>
<dbReference type="PANTHER" id="PTHR24251:SF45">
    <property type="entry name" value="METALLOENDOPEPTIDASE"/>
    <property type="match status" value="1"/>
</dbReference>
<sequence>MRCGGRLGGFSCALSTPQYSLKDSRTLNCDWHIHVAPVSNMLKGKKSFEILLSRRRFFGICRHTQTLLQKRNFVDFFGALFYTLFFFIFLLILLFERNELTIRYRQHDGTHFGSLFGFPAQYTTDFFIKSHLATVLFNAPPGSSFRFLWENITITWRMFHFQKQTRQLLKTPCRNSLAVAPLRQKKFDSQCLTNPGAKSVDGQFTTFYKHKDGTEELFSSEDAGTIFFMTDRNRGGRGFVIEYKLGKSIIMLLEFSLFLRQSFDYIPALLGVFNRIIQNPDYPNEYNNSLSCSSSVMLESSRPILAKFLIMDIEENGRVFISFTIDSNITRKGFALQLMEQIHDCSSDQLILTEDDSPKWSNPDREEFFLLSEALAKGFIAYLETSCGDRVVIPKSGNRVITSLNYSEPCPSRTTCEWTVVAPQRKT</sequence>
<keyword evidence="7" id="KW-1185">Reference proteome</keyword>
<evidence type="ECO:0000256" key="4">
    <source>
        <dbReference type="SAM" id="Phobius"/>
    </source>
</evidence>
<reference evidence="7" key="1">
    <citation type="submission" date="2013-10" db="EMBL/GenBank/DDBJ databases">
        <title>Genome sequencing of Onchocerca volvulus.</title>
        <authorList>
            <person name="Cotton J."/>
            <person name="Tsai J."/>
            <person name="Stanley E."/>
            <person name="Tracey A."/>
            <person name="Holroyd N."/>
            <person name="Lustigman S."/>
            <person name="Berriman M."/>
        </authorList>
    </citation>
    <scope>NUCLEOTIDE SEQUENCE</scope>
</reference>
<dbReference type="InterPro" id="IPR035914">
    <property type="entry name" value="Sperma_CUB_dom_sf"/>
</dbReference>
<evidence type="ECO:0000256" key="1">
    <source>
        <dbReference type="ARBA" id="ARBA00022737"/>
    </source>
</evidence>
<dbReference type="AlphaFoldDB" id="A0A8R1TMU4"/>
<protein>
    <submittedName>
        <fullName evidence="6">CUB domain-containing protein</fullName>
    </submittedName>
</protein>
<dbReference type="PANTHER" id="PTHR24251">
    <property type="entry name" value="OVOCHYMASE-RELATED"/>
    <property type="match status" value="1"/>
</dbReference>
<dbReference type="InterPro" id="IPR000859">
    <property type="entry name" value="CUB_dom"/>
</dbReference>
<dbReference type="PROSITE" id="PS01180">
    <property type="entry name" value="CUB"/>
    <property type="match status" value="1"/>
</dbReference>
<feature type="domain" description="CUB" evidence="5">
    <location>
        <begin position="3"/>
        <end position="125"/>
    </location>
</feature>
<dbReference type="EMBL" id="CMVM020000657">
    <property type="status" value="NOT_ANNOTATED_CDS"/>
    <property type="molecule type" value="Genomic_DNA"/>
</dbReference>
<accession>A0A8R1TMU4</accession>
<organism evidence="6 7">
    <name type="scientific">Onchocerca volvulus</name>
    <dbReference type="NCBI Taxonomy" id="6282"/>
    <lineage>
        <taxon>Eukaryota</taxon>
        <taxon>Metazoa</taxon>
        <taxon>Ecdysozoa</taxon>
        <taxon>Nematoda</taxon>
        <taxon>Chromadorea</taxon>
        <taxon>Rhabditida</taxon>
        <taxon>Spirurina</taxon>
        <taxon>Spiruromorpha</taxon>
        <taxon>Filarioidea</taxon>
        <taxon>Onchocercidae</taxon>
        <taxon>Onchocerca</taxon>
    </lineage>
</organism>
<proteinExistence type="predicted"/>
<dbReference type="EnsemblMetazoa" id="OVOC12726.1">
    <property type="protein sequence ID" value="OVOC12726.1"/>
    <property type="gene ID" value="WBGene00249535"/>
</dbReference>
<evidence type="ECO:0000259" key="5">
    <source>
        <dbReference type="PROSITE" id="PS01180"/>
    </source>
</evidence>
<evidence type="ECO:0000313" key="7">
    <source>
        <dbReference type="Proteomes" id="UP000024404"/>
    </source>
</evidence>
<evidence type="ECO:0000313" key="6">
    <source>
        <dbReference type="EnsemblMetazoa" id="OVOC12726.1"/>
    </source>
</evidence>
<dbReference type="SUPFAM" id="SSF49854">
    <property type="entry name" value="Spermadhesin, CUB domain"/>
    <property type="match status" value="1"/>
</dbReference>
<reference evidence="6" key="2">
    <citation type="submission" date="2022-06" db="UniProtKB">
        <authorList>
            <consortium name="EnsemblMetazoa"/>
        </authorList>
    </citation>
    <scope>IDENTIFICATION</scope>
</reference>